<feature type="transmembrane region" description="Helical" evidence="1">
    <location>
        <begin position="360"/>
        <end position="383"/>
    </location>
</feature>
<reference evidence="3 4" key="1">
    <citation type="submission" date="2018-11" db="EMBL/GenBank/DDBJ databases">
        <authorList>
            <person name="Huo Y."/>
        </authorList>
    </citation>
    <scope>NUCLEOTIDE SEQUENCE [LARGE SCALE GENOMIC DNA]</scope>
    <source>
        <strain evidence="3 4">DSM 30132</strain>
    </source>
</reference>
<dbReference type="EMBL" id="JACHXH010000003">
    <property type="protein sequence ID" value="MBB3133295.1"/>
    <property type="molecule type" value="Genomic_DNA"/>
</dbReference>
<comment type="caution">
    <text evidence="3">The sequence shown here is derived from an EMBL/GenBank/DDBJ whole genome shotgun (WGS) entry which is preliminary data.</text>
</comment>
<feature type="transmembrane region" description="Helical" evidence="1">
    <location>
        <begin position="100"/>
        <end position="121"/>
    </location>
</feature>
<evidence type="ECO:0000313" key="5">
    <source>
        <dbReference type="Proteomes" id="UP000518315"/>
    </source>
</evidence>
<name>A0A427N664_9HYPH</name>
<feature type="transmembrane region" description="Helical" evidence="1">
    <location>
        <begin position="181"/>
        <end position="202"/>
    </location>
</feature>
<organism evidence="3 4">
    <name type="scientific">Rhizobium pisi</name>
    <dbReference type="NCBI Taxonomy" id="574561"/>
    <lineage>
        <taxon>Bacteria</taxon>
        <taxon>Pseudomonadati</taxon>
        <taxon>Pseudomonadota</taxon>
        <taxon>Alphaproteobacteria</taxon>
        <taxon>Hyphomicrobiales</taxon>
        <taxon>Rhizobiaceae</taxon>
        <taxon>Rhizobium/Agrobacterium group</taxon>
        <taxon>Rhizobium</taxon>
    </lineage>
</organism>
<feature type="transmembrane region" description="Helical" evidence="1">
    <location>
        <begin position="264"/>
        <end position="293"/>
    </location>
</feature>
<evidence type="ECO:0000313" key="4">
    <source>
        <dbReference type="Proteomes" id="UP000277279"/>
    </source>
</evidence>
<protein>
    <recommendedName>
        <fullName evidence="6">Glycosyltransferase RgtA/B/C/D-like domain-containing protein</fullName>
    </recommendedName>
</protein>
<evidence type="ECO:0000313" key="2">
    <source>
        <dbReference type="EMBL" id="MBB3133295.1"/>
    </source>
</evidence>
<evidence type="ECO:0008006" key="6">
    <source>
        <dbReference type="Google" id="ProtNLM"/>
    </source>
</evidence>
<dbReference type="EMBL" id="RJJT01000003">
    <property type="protein sequence ID" value="RSB82299.1"/>
    <property type="molecule type" value="Genomic_DNA"/>
</dbReference>
<dbReference type="AlphaFoldDB" id="A0A427N664"/>
<gene>
    <name evidence="3" type="ORF">EFD55_06010</name>
    <name evidence="2" type="ORF">FHS26_000999</name>
</gene>
<feature type="transmembrane region" description="Helical" evidence="1">
    <location>
        <begin position="223"/>
        <end position="244"/>
    </location>
</feature>
<dbReference type="RefSeq" id="WP_125843694.1">
    <property type="nucleotide sequence ID" value="NZ_JACHXH010000003.1"/>
</dbReference>
<dbReference type="OrthoDB" id="7975584at2"/>
<keyword evidence="1" id="KW-0812">Transmembrane</keyword>
<dbReference type="Proteomes" id="UP000277279">
    <property type="component" value="Unassembled WGS sequence"/>
</dbReference>
<accession>A0A427N664</accession>
<proteinExistence type="predicted"/>
<evidence type="ECO:0000256" key="1">
    <source>
        <dbReference type="SAM" id="Phobius"/>
    </source>
</evidence>
<feature type="transmembrane region" description="Helical" evidence="1">
    <location>
        <begin position="133"/>
        <end position="161"/>
    </location>
</feature>
<feature type="transmembrane region" description="Helical" evidence="1">
    <location>
        <begin position="333"/>
        <end position="353"/>
    </location>
</feature>
<keyword evidence="1" id="KW-1133">Transmembrane helix</keyword>
<evidence type="ECO:0000313" key="3">
    <source>
        <dbReference type="EMBL" id="RSB82299.1"/>
    </source>
</evidence>
<feature type="transmembrane region" description="Helical" evidence="1">
    <location>
        <begin position="23"/>
        <end position="43"/>
    </location>
</feature>
<dbReference type="Proteomes" id="UP000518315">
    <property type="component" value="Unassembled WGS sequence"/>
</dbReference>
<feature type="transmembrane region" description="Helical" evidence="1">
    <location>
        <begin position="305"/>
        <end position="327"/>
    </location>
</feature>
<reference evidence="2 5" key="2">
    <citation type="submission" date="2020-08" db="EMBL/GenBank/DDBJ databases">
        <title>Genomic Encyclopedia of Type Strains, Phase III (KMG-III): the genomes of soil and plant-associated and newly described type strains.</title>
        <authorList>
            <person name="Whitman W."/>
        </authorList>
    </citation>
    <scope>NUCLEOTIDE SEQUENCE [LARGE SCALE GENOMIC DNA]</scope>
    <source>
        <strain evidence="2 5">CECT 4113</strain>
    </source>
</reference>
<keyword evidence="5" id="KW-1185">Reference proteome</keyword>
<sequence>MDQIAAPASAKAKPEESAARQDSTIAIAAFVALAAALVVLFPFPPILDYANHYARLWLLSGGIGEQPFPQIYAVDWNRTFTNVGMDLLAVWLGPLIGADALARALLFLAIVLPPLGAICLHRALFGGRHYWQIAMLSLGWCATMIGGFINFQIGLGMALVFACVDLRLQGKNPALAFAWRLAAALALTVMHIFALGFYMAIVCGLEFSWRIDIVRSKAGLLRLAGRLALALGACVLPPLSLYLHTAALPNAAGNGLGLVWNDSIVLIVQNLLSAIMTYVPVVDVVLVLPLIFICTRAARVGDIRIHAGLAVAACGLLLLSCISPRHALGTGWISWRFPIMAALVAMAMVCPFANLTRRQALLLALIVNLTVFGRTGWIGWNWWLAQKDVAAVESVLKKIPAGAAVLPLEHKAGKESGLAHSSRIFVWGLATYRHLPALALPFSHAFVPTLFTAKGKQPLSVLPPWSEIAAPESSLVSIGVLSCPALMQEFKADPSYLYLSDWRRRFDFVLVANADVTDDYVGNVMPAGLTLIEDAGFAKLYAIDKTMPEESPPIPAGCAAASIALGS</sequence>
<keyword evidence="1" id="KW-0472">Membrane</keyword>